<organism evidence="2 3">
    <name type="scientific">Desulfomonile tiedjei</name>
    <dbReference type="NCBI Taxonomy" id="2358"/>
    <lineage>
        <taxon>Bacteria</taxon>
        <taxon>Pseudomonadati</taxon>
        <taxon>Thermodesulfobacteriota</taxon>
        <taxon>Desulfomonilia</taxon>
        <taxon>Desulfomonilales</taxon>
        <taxon>Desulfomonilaceae</taxon>
        <taxon>Desulfomonile</taxon>
    </lineage>
</organism>
<comment type="caution">
    <text evidence="2">The sequence shown here is derived from an EMBL/GenBank/DDBJ whole genome shotgun (WGS) entry which is preliminary data.</text>
</comment>
<gene>
    <name evidence="2" type="ORF">HY912_09350</name>
</gene>
<name>A0A9D6Z089_9BACT</name>
<sequence length="108" mass="12253">MKSRIVDENEVPVAQRFMRLALNPDGTFRADYRGESTQKWIKAGQGAFSYNPPMLTMHWESGATATLLVRAAEPDRMVLHHGRNMVPLAEQEPDEVFARMNPEKGPTR</sequence>
<evidence type="ECO:0000256" key="1">
    <source>
        <dbReference type="SAM" id="MobiDB-lite"/>
    </source>
</evidence>
<evidence type="ECO:0000313" key="3">
    <source>
        <dbReference type="Proteomes" id="UP000807825"/>
    </source>
</evidence>
<proteinExistence type="predicted"/>
<feature type="region of interest" description="Disordered" evidence="1">
    <location>
        <begin position="85"/>
        <end position="108"/>
    </location>
</feature>
<evidence type="ECO:0000313" key="2">
    <source>
        <dbReference type="EMBL" id="MBI5249688.1"/>
    </source>
</evidence>
<protein>
    <submittedName>
        <fullName evidence="2">Uncharacterized protein</fullName>
    </submittedName>
</protein>
<dbReference type="EMBL" id="JACRDE010000253">
    <property type="protein sequence ID" value="MBI5249688.1"/>
    <property type="molecule type" value="Genomic_DNA"/>
</dbReference>
<dbReference type="AlphaFoldDB" id="A0A9D6Z089"/>
<reference evidence="2" key="1">
    <citation type="submission" date="2020-07" db="EMBL/GenBank/DDBJ databases">
        <title>Huge and variable diversity of episymbiotic CPR bacteria and DPANN archaea in groundwater ecosystems.</title>
        <authorList>
            <person name="He C.Y."/>
            <person name="Keren R."/>
            <person name="Whittaker M."/>
            <person name="Farag I.F."/>
            <person name="Doudna J."/>
            <person name="Cate J.H.D."/>
            <person name="Banfield J.F."/>
        </authorList>
    </citation>
    <scope>NUCLEOTIDE SEQUENCE</scope>
    <source>
        <strain evidence="2">NC_groundwater_1664_Pr3_B-0.1um_52_9</strain>
    </source>
</reference>
<accession>A0A9D6Z089</accession>
<dbReference type="Proteomes" id="UP000807825">
    <property type="component" value="Unassembled WGS sequence"/>
</dbReference>